<protein>
    <recommendedName>
        <fullName evidence="1">Putative restriction endonuclease domain-containing protein</fullName>
    </recommendedName>
</protein>
<name>A7NKC8_ROSCS</name>
<dbReference type="KEGG" id="rca:Rcas_1857"/>
<dbReference type="InterPro" id="IPR011335">
    <property type="entry name" value="Restrct_endonuc-II-like"/>
</dbReference>
<dbReference type="InterPro" id="IPR008538">
    <property type="entry name" value="Uma2"/>
</dbReference>
<dbReference type="PANTHER" id="PTHR34107:SF4">
    <property type="entry name" value="SLL1222 PROTEIN"/>
    <property type="match status" value="1"/>
</dbReference>
<gene>
    <name evidence="2" type="ordered locus">Rcas_1857</name>
</gene>
<dbReference type="CDD" id="cd06260">
    <property type="entry name" value="DUF820-like"/>
    <property type="match status" value="1"/>
</dbReference>
<dbReference type="Gene3D" id="3.90.1570.10">
    <property type="entry name" value="tt1808, chain A"/>
    <property type="match status" value="1"/>
</dbReference>
<evidence type="ECO:0000313" key="3">
    <source>
        <dbReference type="Proteomes" id="UP000000263"/>
    </source>
</evidence>
<accession>A7NKC8</accession>
<dbReference type="OrthoDB" id="9808428at2"/>
<reference evidence="2 3" key="1">
    <citation type="submission" date="2007-08" db="EMBL/GenBank/DDBJ databases">
        <title>Complete sequence of Roseiflexus castenholzii DSM 13941.</title>
        <authorList>
            <consortium name="US DOE Joint Genome Institute"/>
            <person name="Copeland A."/>
            <person name="Lucas S."/>
            <person name="Lapidus A."/>
            <person name="Barry K."/>
            <person name="Glavina del Rio T."/>
            <person name="Dalin E."/>
            <person name="Tice H."/>
            <person name="Pitluck S."/>
            <person name="Thompson L.S."/>
            <person name="Brettin T."/>
            <person name="Bruce D."/>
            <person name="Detter J.C."/>
            <person name="Han C."/>
            <person name="Tapia R."/>
            <person name="Schmutz J."/>
            <person name="Larimer F."/>
            <person name="Land M."/>
            <person name="Hauser L."/>
            <person name="Kyrpides N."/>
            <person name="Mikhailova N."/>
            <person name="Bryant D.A."/>
            <person name="Hanada S."/>
            <person name="Tsukatani Y."/>
            <person name="Richardson P."/>
        </authorList>
    </citation>
    <scope>NUCLEOTIDE SEQUENCE [LARGE SCALE GENOMIC DNA]</scope>
    <source>
        <strain evidence="3">DSM 13941 / HLO8</strain>
    </source>
</reference>
<dbReference type="AlphaFoldDB" id="A7NKC8"/>
<evidence type="ECO:0000313" key="2">
    <source>
        <dbReference type="EMBL" id="ABU57948.1"/>
    </source>
</evidence>
<dbReference type="eggNOG" id="COG4636">
    <property type="taxonomic scope" value="Bacteria"/>
</dbReference>
<feature type="domain" description="Putative restriction endonuclease" evidence="1">
    <location>
        <begin position="24"/>
        <end position="185"/>
    </location>
</feature>
<dbReference type="PANTHER" id="PTHR34107">
    <property type="entry name" value="SLL0198 PROTEIN-RELATED"/>
    <property type="match status" value="1"/>
</dbReference>
<proteinExistence type="predicted"/>
<evidence type="ECO:0000259" key="1">
    <source>
        <dbReference type="Pfam" id="PF05685"/>
    </source>
</evidence>
<dbReference type="RefSeq" id="WP_012120373.1">
    <property type="nucleotide sequence ID" value="NC_009767.1"/>
</dbReference>
<dbReference type="Pfam" id="PF05685">
    <property type="entry name" value="Uma2"/>
    <property type="match status" value="1"/>
</dbReference>
<dbReference type="STRING" id="383372.Rcas_1857"/>
<keyword evidence="3" id="KW-1185">Reference proteome</keyword>
<dbReference type="Proteomes" id="UP000000263">
    <property type="component" value="Chromosome"/>
</dbReference>
<dbReference type="InterPro" id="IPR012296">
    <property type="entry name" value="Nuclease_put_TT1808"/>
</dbReference>
<organism evidence="2 3">
    <name type="scientific">Roseiflexus castenholzii (strain DSM 13941 / HLO8)</name>
    <dbReference type="NCBI Taxonomy" id="383372"/>
    <lineage>
        <taxon>Bacteria</taxon>
        <taxon>Bacillati</taxon>
        <taxon>Chloroflexota</taxon>
        <taxon>Chloroflexia</taxon>
        <taxon>Chloroflexales</taxon>
        <taxon>Roseiflexineae</taxon>
        <taxon>Roseiflexaceae</taxon>
        <taxon>Roseiflexus</taxon>
    </lineage>
</organism>
<dbReference type="SUPFAM" id="SSF52980">
    <property type="entry name" value="Restriction endonuclease-like"/>
    <property type="match status" value="1"/>
</dbReference>
<dbReference type="EMBL" id="CP000804">
    <property type="protein sequence ID" value="ABU57948.1"/>
    <property type="molecule type" value="Genomic_DNA"/>
</dbReference>
<dbReference type="HOGENOM" id="CLU_076312_0_1_0"/>
<sequence length="202" mass="22461">MTIVHAGPDRVLRSLRADWSRERWEQLPNDGNRYEVIDGILYMTTAPSAFHQWIVRQIVRALFAQIDDLNLGVTLWAPIGVFMPGCDPVQPDILVVQTAHLGIIHDRRIYGVPDLIVEVVSPSNSEQDLDIKRKAYARAAVPEYWIVRPAERDALVCSEPDPVAELFQTVDTIPPTGVLASPTLPIQASIADFFANAPDATL</sequence>